<dbReference type="PROSITE" id="PS51741">
    <property type="entry name" value="F_BAR"/>
    <property type="match status" value="1"/>
</dbReference>
<dbReference type="GO" id="GO:0030041">
    <property type="term" value="P:actin filament polymerization"/>
    <property type="evidence" value="ECO:0007669"/>
    <property type="project" value="TreeGrafter"/>
</dbReference>
<dbReference type="Gene3D" id="1.20.1270.60">
    <property type="entry name" value="Arfaptin homology (AH) domain/BAR domain"/>
    <property type="match status" value="1"/>
</dbReference>
<feature type="domain" description="F-BAR" evidence="2">
    <location>
        <begin position="27"/>
        <end position="88"/>
    </location>
</feature>
<evidence type="ECO:0000259" key="2">
    <source>
        <dbReference type="PROSITE" id="PS51741"/>
    </source>
</evidence>
<gene>
    <name evidence="3" type="ORF">scyTo_0010518</name>
</gene>
<dbReference type="STRING" id="75743.A0A401P805"/>
<dbReference type="Proteomes" id="UP000288216">
    <property type="component" value="Unassembled WGS sequence"/>
</dbReference>
<keyword evidence="4" id="KW-1185">Reference proteome</keyword>
<feature type="non-terminal residue" evidence="3">
    <location>
        <position position="1"/>
    </location>
</feature>
<dbReference type="GO" id="GO:0005737">
    <property type="term" value="C:cytoplasm"/>
    <property type="evidence" value="ECO:0007669"/>
    <property type="project" value="TreeGrafter"/>
</dbReference>
<dbReference type="GO" id="GO:0005884">
    <property type="term" value="C:actin filament"/>
    <property type="evidence" value="ECO:0007669"/>
    <property type="project" value="TreeGrafter"/>
</dbReference>
<dbReference type="OrthoDB" id="10255964at2759"/>
<dbReference type="PANTHER" id="PTHR23065">
    <property type="entry name" value="PROLINE-SERINE-THREONINE PHOSPHATASE INTERACTING PROTEIN 1"/>
    <property type="match status" value="1"/>
</dbReference>
<dbReference type="GO" id="GO:0051015">
    <property type="term" value="F:actin filament binding"/>
    <property type="evidence" value="ECO:0007669"/>
    <property type="project" value="TreeGrafter"/>
</dbReference>
<protein>
    <recommendedName>
        <fullName evidence="2">F-BAR domain-containing protein</fullName>
    </recommendedName>
</protein>
<name>A0A401P805_SCYTO</name>
<dbReference type="SUPFAM" id="SSF103657">
    <property type="entry name" value="BAR/IMD domain-like"/>
    <property type="match status" value="1"/>
</dbReference>
<evidence type="ECO:0000313" key="4">
    <source>
        <dbReference type="Proteomes" id="UP000288216"/>
    </source>
</evidence>
<dbReference type="AlphaFoldDB" id="A0A401P805"/>
<dbReference type="Pfam" id="PF00611">
    <property type="entry name" value="FCH"/>
    <property type="match status" value="1"/>
</dbReference>
<organism evidence="3 4">
    <name type="scientific">Scyliorhinus torazame</name>
    <name type="common">Cloudy catshark</name>
    <name type="synonym">Catulus torazame</name>
    <dbReference type="NCBI Taxonomy" id="75743"/>
    <lineage>
        <taxon>Eukaryota</taxon>
        <taxon>Metazoa</taxon>
        <taxon>Chordata</taxon>
        <taxon>Craniata</taxon>
        <taxon>Vertebrata</taxon>
        <taxon>Chondrichthyes</taxon>
        <taxon>Elasmobranchii</taxon>
        <taxon>Galeomorphii</taxon>
        <taxon>Galeoidea</taxon>
        <taxon>Carcharhiniformes</taxon>
        <taxon>Scyliorhinidae</taxon>
        <taxon>Scyliorhinus</taxon>
    </lineage>
</organism>
<dbReference type="PANTHER" id="PTHR23065:SF51">
    <property type="entry name" value="PROLINE-SERINE-THREONINE PHOSPHATASE-INTERACTING PROTEIN 1"/>
    <property type="match status" value="1"/>
</dbReference>
<dbReference type="GO" id="GO:0005886">
    <property type="term" value="C:plasma membrane"/>
    <property type="evidence" value="ECO:0007669"/>
    <property type="project" value="TreeGrafter"/>
</dbReference>
<proteinExistence type="predicted"/>
<dbReference type="EMBL" id="BFAA01004551">
    <property type="protein sequence ID" value="GCB69200.1"/>
    <property type="molecule type" value="Genomic_DNA"/>
</dbReference>
<evidence type="ECO:0000256" key="1">
    <source>
        <dbReference type="PROSITE-ProRule" id="PRU01077"/>
    </source>
</evidence>
<dbReference type="InterPro" id="IPR001060">
    <property type="entry name" value="FCH_dom"/>
</dbReference>
<dbReference type="InterPro" id="IPR027267">
    <property type="entry name" value="AH/BAR_dom_sf"/>
</dbReference>
<comment type="caution">
    <text evidence="3">The sequence shown here is derived from an EMBL/GenBank/DDBJ whole genome shotgun (WGS) entry which is preliminary data.</text>
</comment>
<reference evidence="3 4" key="1">
    <citation type="journal article" date="2018" name="Nat. Ecol. Evol.">
        <title>Shark genomes provide insights into elasmobranch evolution and the origin of vertebrates.</title>
        <authorList>
            <person name="Hara Y"/>
            <person name="Yamaguchi K"/>
            <person name="Onimaru K"/>
            <person name="Kadota M"/>
            <person name="Koyanagi M"/>
            <person name="Keeley SD"/>
            <person name="Tatsumi K"/>
            <person name="Tanaka K"/>
            <person name="Motone F"/>
            <person name="Kageyama Y"/>
            <person name="Nozu R"/>
            <person name="Adachi N"/>
            <person name="Nishimura O"/>
            <person name="Nakagawa R"/>
            <person name="Tanegashima C"/>
            <person name="Kiyatake I"/>
            <person name="Matsumoto R"/>
            <person name="Murakumo K"/>
            <person name="Nishida K"/>
            <person name="Terakita A"/>
            <person name="Kuratani S"/>
            <person name="Sato K"/>
            <person name="Hyodo S Kuraku.S."/>
        </authorList>
    </citation>
    <scope>NUCLEOTIDE SEQUENCE [LARGE SCALE GENOMIC DNA]</scope>
</reference>
<dbReference type="InterPro" id="IPR031160">
    <property type="entry name" value="F_BAR_dom"/>
</dbReference>
<accession>A0A401P805</accession>
<keyword evidence="1" id="KW-0175">Coiled coil</keyword>
<evidence type="ECO:0000313" key="3">
    <source>
        <dbReference type="EMBL" id="GCB69200.1"/>
    </source>
</evidence>
<sequence length="88" mass="10320">ERKQVYWPFRAELTDGGGVYERSRHSPDNCPEFTSYIGHEVLLERLQEGRKMCKDMEELLRLRAFAEEKYGKELVNIARKAGGQMEIK</sequence>